<proteinExistence type="predicted"/>
<protein>
    <submittedName>
        <fullName evidence="1">Uncharacterized protein</fullName>
    </submittedName>
</protein>
<reference evidence="1" key="1">
    <citation type="submission" date="2024-04" db="UniProtKB">
        <authorList>
            <consortium name="EnsemblMetazoa"/>
        </authorList>
    </citation>
    <scope>IDENTIFICATION</scope>
    <source>
        <strain evidence="1">EBRO</strain>
    </source>
</reference>
<accession>A0AAG5DMW6</accession>
<dbReference type="Proteomes" id="UP000075880">
    <property type="component" value="Unassembled WGS sequence"/>
</dbReference>
<dbReference type="AlphaFoldDB" id="A0AAG5DMW6"/>
<dbReference type="EnsemblMetazoa" id="ENSAATROPT013860">
    <property type="protein sequence ID" value="ENSAATROPP012622"/>
    <property type="gene ID" value="ENSAATROPG011249"/>
</dbReference>
<evidence type="ECO:0000313" key="1">
    <source>
        <dbReference type="EnsemblMetazoa" id="ENSAATROPP012622"/>
    </source>
</evidence>
<organism evidence="1 2">
    <name type="scientific">Anopheles atroparvus</name>
    <name type="common">European mosquito</name>
    <dbReference type="NCBI Taxonomy" id="41427"/>
    <lineage>
        <taxon>Eukaryota</taxon>
        <taxon>Metazoa</taxon>
        <taxon>Ecdysozoa</taxon>
        <taxon>Arthropoda</taxon>
        <taxon>Hexapoda</taxon>
        <taxon>Insecta</taxon>
        <taxon>Pterygota</taxon>
        <taxon>Neoptera</taxon>
        <taxon>Endopterygota</taxon>
        <taxon>Diptera</taxon>
        <taxon>Nematocera</taxon>
        <taxon>Culicoidea</taxon>
        <taxon>Culicidae</taxon>
        <taxon>Anophelinae</taxon>
        <taxon>Anopheles</taxon>
    </lineage>
</organism>
<evidence type="ECO:0000313" key="2">
    <source>
        <dbReference type="Proteomes" id="UP000075880"/>
    </source>
</evidence>
<sequence length="174" mass="20200">MERAQEKHKDHSWVLPPFVDNIMWNQFMQSKLAGALWVKLGLLTVYKDFHGKLYYNYSSCCITNRSTALDQNGHDLLSRVGYLHRQPGCVPEGYPKLTFLDINRPSETISNLIDHVSKRLRTVKISSVHYVKTVINYVKDLLKLGKVKQFLQQYNVTEMTDKLTDTLNLEVNLK</sequence>
<name>A0AAG5DMW6_ANOAO</name>
<keyword evidence="2" id="KW-1185">Reference proteome</keyword>